<evidence type="ECO:0000313" key="5">
    <source>
        <dbReference type="Proteomes" id="UP000095300"/>
    </source>
</evidence>
<dbReference type="PANTHER" id="PTHR46135">
    <property type="entry name" value="NME/NM23 FAMILY MEMBER 8"/>
    <property type="match status" value="1"/>
</dbReference>
<dbReference type="Gene3D" id="3.40.30.10">
    <property type="entry name" value="Glutaredoxin"/>
    <property type="match status" value="1"/>
</dbReference>
<evidence type="ECO:0000313" key="4">
    <source>
        <dbReference type="EnsemblMetazoa" id="SCAU009259-PA"/>
    </source>
</evidence>
<dbReference type="OrthoDB" id="10263751at2759"/>
<feature type="region of interest" description="Disordered" evidence="1">
    <location>
        <begin position="309"/>
        <end position="332"/>
    </location>
</feature>
<dbReference type="Proteomes" id="UP000095300">
    <property type="component" value="Unassembled WGS sequence"/>
</dbReference>
<reference evidence="4" key="1">
    <citation type="submission" date="2020-05" db="UniProtKB">
        <authorList>
            <consortium name="EnsemblMetazoa"/>
        </authorList>
    </citation>
    <scope>IDENTIFICATION</scope>
    <source>
        <strain evidence="4">USDA</strain>
    </source>
</reference>
<evidence type="ECO:0000259" key="3">
    <source>
        <dbReference type="Pfam" id="PF15928"/>
    </source>
</evidence>
<gene>
    <name evidence="4" type="primary">106091815</name>
</gene>
<organism evidence="4 5">
    <name type="scientific">Stomoxys calcitrans</name>
    <name type="common">Stable fly</name>
    <name type="synonym">Conops calcitrans</name>
    <dbReference type="NCBI Taxonomy" id="35570"/>
    <lineage>
        <taxon>Eukaryota</taxon>
        <taxon>Metazoa</taxon>
        <taxon>Ecdysozoa</taxon>
        <taxon>Arthropoda</taxon>
        <taxon>Hexapoda</taxon>
        <taxon>Insecta</taxon>
        <taxon>Pterygota</taxon>
        <taxon>Neoptera</taxon>
        <taxon>Endopterygota</taxon>
        <taxon>Diptera</taxon>
        <taxon>Brachycera</taxon>
        <taxon>Muscomorpha</taxon>
        <taxon>Muscoidea</taxon>
        <taxon>Muscidae</taxon>
        <taxon>Stomoxys</taxon>
    </lineage>
</organism>
<feature type="domain" description="DUF4746" evidence="3">
    <location>
        <begin position="232"/>
        <end position="540"/>
    </location>
</feature>
<sequence>MAKKGGAQKLQEEISSDEELERFLDRPGLLVLDVYSEWCGPCLGMVGTLKKIKLESGGDSLSLAICKCDNIEALKRFRRKSEPTWLFVTNGKAINIMFGSDAPKLLSLIQAELNDLVNKKRDFYDISEYQPVEEIVRQAKENVIRATERQQFEAKEKKRLDYLNQVTDIIMANLSDMGVTIFGPQVNRDVLKKLIETAENLKIQCKDRKFLQLAAEKFETIHFDCPNPLEEDVLQRLDGKELLVCLWKLPGEDKDIPKLLNNYANELMMSHTQQTDDVIEEEIVLPPILKPMEVKVEVELQEGDIWIEPDDTSSEENLNAKEITETENDEGENELEESAEEEVHEVLVGEAEKHFTALDLDLDDTPQKALVEEEEPIQITAVPKKQIRLKKVRIPPIWVANNHRTHAALTYVLFRNQTQSFLPPDPVPEPPHVIMAFETSKKRDLIAHAELHKVEVPLYGFFTSDDAKTAEFISNSLEKYKIQTANDKIVFKIHKATSHTMLSFMIYEPTYVSPNVDVGQEEAKKFFPESYKTVEQEREEEAKASADEPTKKKKKSLVLKEVESDHGSMELSTEDGIQAEVIVDEENVKEISKTEVTTESAPAA</sequence>
<evidence type="ECO:0000259" key="2">
    <source>
        <dbReference type="Pfam" id="PF00085"/>
    </source>
</evidence>
<proteinExistence type="predicted"/>
<dbReference type="STRING" id="35570.A0A1I8PLU9"/>
<dbReference type="InterPro" id="IPR017937">
    <property type="entry name" value="Thioredoxin_CS"/>
</dbReference>
<protein>
    <recommendedName>
        <fullName evidence="6">DUF4746 domain-containing protein</fullName>
    </recommendedName>
</protein>
<feature type="compositionally biased region" description="Basic and acidic residues" evidence="1">
    <location>
        <begin position="558"/>
        <end position="568"/>
    </location>
</feature>
<dbReference type="PROSITE" id="PS00194">
    <property type="entry name" value="THIOREDOXIN_1"/>
    <property type="match status" value="1"/>
</dbReference>
<dbReference type="EnsemblMetazoa" id="SCAU009259-RA">
    <property type="protein sequence ID" value="SCAU009259-PA"/>
    <property type="gene ID" value="SCAU009259"/>
</dbReference>
<name>A0A1I8PLU9_STOCA</name>
<accession>A0A1I8PLU9</accession>
<evidence type="ECO:0000256" key="1">
    <source>
        <dbReference type="SAM" id="MobiDB-lite"/>
    </source>
</evidence>
<dbReference type="Pfam" id="PF00085">
    <property type="entry name" value="Thioredoxin"/>
    <property type="match status" value="1"/>
</dbReference>
<dbReference type="InterPro" id="IPR051766">
    <property type="entry name" value="TXND_domain-containing"/>
</dbReference>
<dbReference type="InterPro" id="IPR031827">
    <property type="entry name" value="DUF4746"/>
</dbReference>
<dbReference type="PANTHER" id="PTHR46135:SF3">
    <property type="entry name" value="NME_NM23 FAMILY MEMBER 8"/>
    <property type="match status" value="1"/>
</dbReference>
<feature type="domain" description="Thioredoxin" evidence="2">
    <location>
        <begin position="18"/>
        <end position="107"/>
    </location>
</feature>
<dbReference type="InterPro" id="IPR036249">
    <property type="entry name" value="Thioredoxin-like_sf"/>
</dbReference>
<feature type="region of interest" description="Disordered" evidence="1">
    <location>
        <begin position="537"/>
        <end position="578"/>
    </location>
</feature>
<evidence type="ECO:0008006" key="6">
    <source>
        <dbReference type="Google" id="ProtNLM"/>
    </source>
</evidence>
<dbReference type="SUPFAM" id="SSF52833">
    <property type="entry name" value="Thioredoxin-like"/>
    <property type="match status" value="1"/>
</dbReference>
<dbReference type="Pfam" id="PF15928">
    <property type="entry name" value="DUF4746"/>
    <property type="match status" value="1"/>
</dbReference>
<dbReference type="AlphaFoldDB" id="A0A1I8PLU9"/>
<dbReference type="InterPro" id="IPR013766">
    <property type="entry name" value="Thioredoxin_domain"/>
</dbReference>
<feature type="compositionally biased region" description="Basic and acidic residues" evidence="1">
    <location>
        <begin position="537"/>
        <end position="550"/>
    </location>
</feature>
<dbReference type="CDD" id="cd02948">
    <property type="entry name" value="TRX_NDPK"/>
    <property type="match status" value="1"/>
</dbReference>
<dbReference type="VEuPathDB" id="VectorBase:SCAU009259"/>
<keyword evidence="5" id="KW-1185">Reference proteome</keyword>